<feature type="compositionally biased region" description="Low complexity" evidence="1">
    <location>
        <begin position="278"/>
        <end position="289"/>
    </location>
</feature>
<dbReference type="AlphaFoldDB" id="A0A1A9W0C8"/>
<proteinExistence type="predicted"/>
<feature type="region of interest" description="Disordered" evidence="1">
    <location>
        <begin position="72"/>
        <end position="133"/>
    </location>
</feature>
<accession>A0A1A9W0C8</accession>
<feature type="signal peptide" evidence="2">
    <location>
        <begin position="1"/>
        <end position="23"/>
    </location>
</feature>
<feature type="chain" id="PRO_5008399818" evidence="2">
    <location>
        <begin position="24"/>
        <end position="553"/>
    </location>
</feature>
<evidence type="ECO:0000256" key="2">
    <source>
        <dbReference type="SAM" id="SignalP"/>
    </source>
</evidence>
<feature type="compositionally biased region" description="Polar residues" evidence="1">
    <location>
        <begin position="335"/>
        <end position="351"/>
    </location>
</feature>
<dbReference type="Proteomes" id="UP000091820">
    <property type="component" value="Unassembled WGS sequence"/>
</dbReference>
<evidence type="ECO:0000256" key="1">
    <source>
        <dbReference type="SAM" id="MobiDB-lite"/>
    </source>
</evidence>
<feature type="compositionally biased region" description="Basic and acidic residues" evidence="1">
    <location>
        <begin position="317"/>
        <end position="328"/>
    </location>
</feature>
<evidence type="ECO:0000313" key="3">
    <source>
        <dbReference type="EnsemblMetazoa" id="GBRI001622-PA"/>
    </source>
</evidence>
<reference evidence="4" key="1">
    <citation type="submission" date="2014-03" db="EMBL/GenBank/DDBJ databases">
        <authorList>
            <person name="Aksoy S."/>
            <person name="Warren W."/>
            <person name="Wilson R.K."/>
        </authorList>
    </citation>
    <scope>NUCLEOTIDE SEQUENCE [LARGE SCALE GENOMIC DNA]</scope>
    <source>
        <strain evidence="4">IAEA</strain>
    </source>
</reference>
<keyword evidence="2" id="KW-0732">Signal</keyword>
<feature type="compositionally biased region" description="Low complexity" evidence="1">
    <location>
        <begin position="233"/>
        <end position="244"/>
    </location>
</feature>
<organism evidence="3 4">
    <name type="scientific">Glossina brevipalpis</name>
    <dbReference type="NCBI Taxonomy" id="37001"/>
    <lineage>
        <taxon>Eukaryota</taxon>
        <taxon>Metazoa</taxon>
        <taxon>Ecdysozoa</taxon>
        <taxon>Arthropoda</taxon>
        <taxon>Hexapoda</taxon>
        <taxon>Insecta</taxon>
        <taxon>Pterygota</taxon>
        <taxon>Neoptera</taxon>
        <taxon>Endopterygota</taxon>
        <taxon>Diptera</taxon>
        <taxon>Brachycera</taxon>
        <taxon>Muscomorpha</taxon>
        <taxon>Hippoboscoidea</taxon>
        <taxon>Glossinidae</taxon>
        <taxon>Glossina</taxon>
    </lineage>
</organism>
<feature type="compositionally biased region" description="Polar residues" evidence="1">
    <location>
        <begin position="79"/>
        <end position="99"/>
    </location>
</feature>
<dbReference type="VEuPathDB" id="VectorBase:GBRI001622"/>
<feature type="compositionally biased region" description="Polar residues" evidence="1">
    <location>
        <begin position="303"/>
        <end position="314"/>
    </location>
</feature>
<keyword evidence="4" id="KW-1185">Reference proteome</keyword>
<reference evidence="3" key="2">
    <citation type="submission" date="2020-05" db="UniProtKB">
        <authorList>
            <consortium name="EnsemblMetazoa"/>
        </authorList>
    </citation>
    <scope>IDENTIFICATION</scope>
    <source>
        <strain evidence="3">IAEA</strain>
    </source>
</reference>
<evidence type="ECO:0000313" key="4">
    <source>
        <dbReference type="Proteomes" id="UP000091820"/>
    </source>
</evidence>
<dbReference type="EnsemblMetazoa" id="GBRI001622-RA">
    <property type="protein sequence ID" value="GBRI001622-PA"/>
    <property type="gene ID" value="GBRI001622"/>
</dbReference>
<sequence>MDYGFRIILTLIFFVKLVSFTEGFYRHPDAEMIPSNDNDGVNIHEQMILEAAVRRGMDPEAVLTLLRTGEPVTTKKTEPNGSTKTTTYTLGPDGSISSRTRVEYRSRHRPPHLSIPSRPNPWLQHPRAPPQGRTHVQTYTGPNGERAIIRSWSSGPELIPDVHETPAQPEENNWPDFNFGPETKPWEPSPEEEDPEWKIFDNDLEEETTTMKQMEPAIPKTWSWPDLNQLPQTTTTSTTTTTTTLKPKIEEVPTKKPLPSLEEFLAQQYGPKTNIPATTTTKPLSSTSKNDVKEEEPEETTPQITTVHSTTPSSKGEPGEDSKKDSATEKPPNPTTSKNVTPATVNNNLEPTSEKPLPTMNAEDPSFIENFPNANEEDEGFYNPTLPELRPKPLPGRTFPTEYTPHPIKKALQTDPQLWKKLKRAEINPESVVNVEGNVITNMVVQPTGRAIVTTSRLRPDPPYKDTYTYDFYIPSLSRSYIHTRLQPTYLVRPNSIEGFLSKFDLSKSLIFANNGQIVKEYVDDEGCTLTATFALTQPNGYHPMQLDMQPIK</sequence>
<dbReference type="STRING" id="37001.A0A1A9W0C8"/>
<protein>
    <submittedName>
        <fullName evidence="3">Uncharacterized protein</fullName>
    </submittedName>
</protein>
<name>A0A1A9W0C8_9MUSC</name>
<feature type="region of interest" description="Disordered" evidence="1">
    <location>
        <begin position="221"/>
        <end position="362"/>
    </location>
</feature>